<dbReference type="EMBL" id="CACTIH010009140">
    <property type="protein sequence ID" value="CAA3025679.1"/>
    <property type="molecule type" value="Genomic_DNA"/>
</dbReference>
<keyword evidence="2" id="KW-1185">Reference proteome</keyword>
<name>A0A8S0V3P1_OLEEU</name>
<evidence type="ECO:0000313" key="2">
    <source>
        <dbReference type="Proteomes" id="UP000594638"/>
    </source>
</evidence>
<dbReference type="Gramene" id="OE9A094569T1">
    <property type="protein sequence ID" value="OE9A094569C1"/>
    <property type="gene ID" value="OE9A094569"/>
</dbReference>
<proteinExistence type="predicted"/>
<dbReference type="AlphaFoldDB" id="A0A8S0V3P1"/>
<protein>
    <submittedName>
        <fullName evidence="1">UPF0496 4</fullName>
    </submittedName>
</protein>
<dbReference type="Pfam" id="PF05633">
    <property type="entry name" value="ROH1-like"/>
    <property type="match status" value="2"/>
</dbReference>
<sequence>MCRVKSFGHIRSLSWSVSPSWSAAKKLQALGNNMVALRGNEVMATNGPNFPLTEENESEAGQRVKDLGKVSEAIKDGLDPLDRLVREVFNRIVCSRTEDLDSIG</sequence>
<evidence type="ECO:0000313" key="1">
    <source>
        <dbReference type="EMBL" id="CAA3025679.1"/>
    </source>
</evidence>
<reference evidence="1 2" key="1">
    <citation type="submission" date="2019-12" db="EMBL/GenBank/DDBJ databases">
        <authorList>
            <person name="Alioto T."/>
            <person name="Alioto T."/>
            <person name="Gomez Garrido J."/>
        </authorList>
    </citation>
    <scope>NUCLEOTIDE SEQUENCE [LARGE SCALE GENOMIC DNA]</scope>
</reference>
<dbReference type="Proteomes" id="UP000594638">
    <property type="component" value="Unassembled WGS sequence"/>
</dbReference>
<dbReference type="InterPro" id="IPR008511">
    <property type="entry name" value="ROH1-like"/>
</dbReference>
<organism evidence="1 2">
    <name type="scientific">Olea europaea subsp. europaea</name>
    <dbReference type="NCBI Taxonomy" id="158383"/>
    <lineage>
        <taxon>Eukaryota</taxon>
        <taxon>Viridiplantae</taxon>
        <taxon>Streptophyta</taxon>
        <taxon>Embryophyta</taxon>
        <taxon>Tracheophyta</taxon>
        <taxon>Spermatophyta</taxon>
        <taxon>Magnoliopsida</taxon>
        <taxon>eudicotyledons</taxon>
        <taxon>Gunneridae</taxon>
        <taxon>Pentapetalae</taxon>
        <taxon>asterids</taxon>
        <taxon>lamiids</taxon>
        <taxon>Lamiales</taxon>
        <taxon>Oleaceae</taxon>
        <taxon>Oleeae</taxon>
        <taxon>Olea</taxon>
    </lineage>
</organism>
<comment type="caution">
    <text evidence="1">The sequence shown here is derived from an EMBL/GenBank/DDBJ whole genome shotgun (WGS) entry which is preliminary data.</text>
</comment>
<dbReference type="OrthoDB" id="1878996at2759"/>
<gene>
    <name evidence="1" type="ORF">OLEA9_A094569</name>
</gene>
<accession>A0A8S0V3P1</accession>